<dbReference type="PANTHER" id="PTHR22959:SF0">
    <property type="entry name" value="PARTNER OF Y14 AND MAGO"/>
    <property type="match status" value="1"/>
</dbReference>
<dbReference type="GO" id="GO:1903259">
    <property type="term" value="P:exon-exon junction complex disassembly"/>
    <property type="evidence" value="ECO:0007669"/>
    <property type="project" value="InterPro"/>
</dbReference>
<name>A0A182RZR0_ANOFN</name>
<dbReference type="InterPro" id="IPR036348">
    <property type="entry name" value="WIBG_N_sf"/>
</dbReference>
<dbReference type="VEuPathDB" id="VectorBase:AFUN2_001975"/>
<feature type="compositionally biased region" description="Basic and acidic residues" evidence="3">
    <location>
        <begin position="65"/>
        <end position="90"/>
    </location>
</feature>
<evidence type="ECO:0000256" key="1">
    <source>
        <dbReference type="ARBA" id="ARBA00009394"/>
    </source>
</evidence>
<feature type="compositionally biased region" description="Polar residues" evidence="3">
    <location>
        <begin position="185"/>
        <end position="197"/>
    </location>
</feature>
<dbReference type="InterPro" id="IPR039333">
    <property type="entry name" value="PYM1"/>
</dbReference>
<comment type="similarity">
    <text evidence="1">Belongs to the pym family.</text>
</comment>
<protein>
    <recommendedName>
        <fullName evidence="2">Partner of Y14 and mago</fullName>
    </recommendedName>
</protein>
<accession>A0A182RZR0</accession>
<feature type="region of interest" description="Disordered" evidence="3">
    <location>
        <begin position="1"/>
        <end position="205"/>
    </location>
</feature>
<evidence type="ECO:0000256" key="3">
    <source>
        <dbReference type="SAM" id="MobiDB-lite"/>
    </source>
</evidence>
<sequence length="268" mass="29903">MTTYSTDSQGKFIPATQRPDGTWRKPRRVRDGYVPQEEVPLYESKGKQFAQKPSLPPGLPPEVVQKAKEKRERDRLRQLREEQQRKEQQNKKLQPTLPPGLLAVDGAVGSSDKQKVNTAKNINAALRCKKTPELPDILLEQRPAVKTKQPPQQQHAKSSQQKPAAACNSDSAVEELASAFASGAQLKQQSPTTTATPSVEGAEGQQLEVAKKLRKLRKKIREIEAIESKLMSTDGPKLDKDQLEKVKRKPDILQEIEELEVQYSAGAM</sequence>
<feature type="domain" description="WIBG Mago-binding" evidence="4">
    <location>
        <begin position="9"/>
        <end position="35"/>
    </location>
</feature>
<evidence type="ECO:0000313" key="5">
    <source>
        <dbReference type="EnsemblMetazoa" id="AFUN011791-PA"/>
    </source>
</evidence>
<dbReference type="Pfam" id="PF09282">
    <property type="entry name" value="Mago-bind"/>
    <property type="match status" value="1"/>
</dbReference>
<dbReference type="PANTHER" id="PTHR22959">
    <property type="entry name" value="PYM PROTEIN"/>
    <property type="match status" value="1"/>
</dbReference>
<dbReference type="AlphaFoldDB" id="A0A182RZR0"/>
<dbReference type="STRING" id="62324.A0A182RZR0"/>
<dbReference type="GO" id="GO:0035145">
    <property type="term" value="C:exon-exon junction complex"/>
    <property type="evidence" value="ECO:0007669"/>
    <property type="project" value="TreeGrafter"/>
</dbReference>
<dbReference type="InterPro" id="IPR015362">
    <property type="entry name" value="WIBG_mago-bd"/>
</dbReference>
<organism evidence="5">
    <name type="scientific">Anopheles funestus</name>
    <name type="common">African malaria mosquito</name>
    <dbReference type="NCBI Taxonomy" id="62324"/>
    <lineage>
        <taxon>Eukaryota</taxon>
        <taxon>Metazoa</taxon>
        <taxon>Ecdysozoa</taxon>
        <taxon>Arthropoda</taxon>
        <taxon>Hexapoda</taxon>
        <taxon>Insecta</taxon>
        <taxon>Pterygota</taxon>
        <taxon>Neoptera</taxon>
        <taxon>Endopterygota</taxon>
        <taxon>Diptera</taxon>
        <taxon>Nematocera</taxon>
        <taxon>Culicoidea</taxon>
        <taxon>Culicidae</taxon>
        <taxon>Anophelinae</taxon>
        <taxon>Anopheles</taxon>
    </lineage>
</organism>
<dbReference type="GO" id="GO:0005737">
    <property type="term" value="C:cytoplasm"/>
    <property type="evidence" value="ECO:0007669"/>
    <property type="project" value="TreeGrafter"/>
</dbReference>
<dbReference type="VEuPathDB" id="VectorBase:AFUN011791"/>
<feature type="compositionally biased region" description="Polar residues" evidence="3">
    <location>
        <begin position="149"/>
        <end position="162"/>
    </location>
</feature>
<dbReference type="SMART" id="SM01273">
    <property type="entry name" value="Mago-bind"/>
    <property type="match status" value="1"/>
</dbReference>
<dbReference type="EnsemblMetazoa" id="AFUN011791-RA">
    <property type="protein sequence ID" value="AFUN011791-PA"/>
    <property type="gene ID" value="AFUN011791"/>
</dbReference>
<proteinExistence type="inferred from homology"/>
<dbReference type="SUPFAM" id="SSF101931">
    <property type="entry name" value="Pym (Within the bgcn gene intron protein, WIBG), N-terminal domain"/>
    <property type="match status" value="1"/>
</dbReference>
<reference evidence="5" key="1">
    <citation type="submission" date="2020-05" db="UniProtKB">
        <authorList>
            <consortium name="EnsemblMetazoa"/>
        </authorList>
    </citation>
    <scope>IDENTIFICATION</scope>
    <source>
        <strain evidence="5">FUMOZ</strain>
    </source>
</reference>
<dbReference type="GO" id="GO:0003723">
    <property type="term" value="F:RNA binding"/>
    <property type="evidence" value="ECO:0007669"/>
    <property type="project" value="TreeGrafter"/>
</dbReference>
<evidence type="ECO:0000256" key="2">
    <source>
        <dbReference type="ARBA" id="ARBA00018898"/>
    </source>
</evidence>
<evidence type="ECO:0000259" key="4">
    <source>
        <dbReference type="SMART" id="SM01273"/>
    </source>
</evidence>